<evidence type="ECO:0000313" key="3">
    <source>
        <dbReference type="Proteomes" id="UP001156669"/>
    </source>
</evidence>
<organism evidence="2 3">
    <name type="scientific">Vibrio hyugaensis</name>
    <dbReference type="NCBI Taxonomy" id="1534743"/>
    <lineage>
        <taxon>Bacteria</taxon>
        <taxon>Pseudomonadati</taxon>
        <taxon>Pseudomonadota</taxon>
        <taxon>Gammaproteobacteria</taxon>
        <taxon>Vibrionales</taxon>
        <taxon>Vibrionaceae</taxon>
        <taxon>Vibrio</taxon>
    </lineage>
</organism>
<accession>A0ABQ5Y0A5</accession>
<dbReference type="Gene3D" id="1.25.40.10">
    <property type="entry name" value="Tetratricopeptide repeat domain"/>
    <property type="match status" value="1"/>
</dbReference>
<dbReference type="RefSeq" id="WP_229631753.1">
    <property type="nucleotide sequence ID" value="NZ_BSOE01000031.1"/>
</dbReference>
<dbReference type="InterPro" id="IPR011990">
    <property type="entry name" value="TPR-like_helical_dom_sf"/>
</dbReference>
<name>A0ABQ5Y0A5_9VIBR</name>
<gene>
    <name evidence="2" type="ORF">GCM10007906_19840</name>
</gene>
<evidence type="ECO:0008006" key="4">
    <source>
        <dbReference type="Google" id="ProtNLM"/>
    </source>
</evidence>
<evidence type="ECO:0000313" key="2">
    <source>
        <dbReference type="EMBL" id="GLR04396.1"/>
    </source>
</evidence>
<dbReference type="EMBL" id="BSOE01000031">
    <property type="protein sequence ID" value="GLR04396.1"/>
    <property type="molecule type" value="Genomic_DNA"/>
</dbReference>
<sequence length="211" mass="24069">MVRHIIVLLTLITTSFASNSSQLTSEIFSEVLNTTAYELHDNLERLEKEDSCEANYIKGMFYFRGIVFEPDLDLAIKHLTNAGECGNIYAVRQLVSHYFSTLPNSRNALLKWYKTGEALNDPITIGNYAYFLYGEGNYDRAQVISLLKRRLSYTKASLVLPHYTLSRVYEKTDKCKGLYHLQLALENGGVEYVNEYIVRSKGVECTAHTVE</sequence>
<comment type="caution">
    <text evidence="2">The sequence shown here is derived from an EMBL/GenBank/DDBJ whole genome shotgun (WGS) entry which is preliminary data.</text>
</comment>
<proteinExistence type="predicted"/>
<reference evidence="3" key="1">
    <citation type="journal article" date="2019" name="Int. J. Syst. Evol. Microbiol.">
        <title>The Global Catalogue of Microorganisms (GCM) 10K type strain sequencing project: providing services to taxonomists for standard genome sequencing and annotation.</title>
        <authorList>
            <consortium name="The Broad Institute Genomics Platform"/>
            <consortium name="The Broad Institute Genome Sequencing Center for Infectious Disease"/>
            <person name="Wu L."/>
            <person name="Ma J."/>
        </authorList>
    </citation>
    <scope>NUCLEOTIDE SEQUENCE [LARGE SCALE GENOMIC DNA]</scope>
    <source>
        <strain evidence="3">NBRC 110633</strain>
    </source>
</reference>
<dbReference type="Proteomes" id="UP001156669">
    <property type="component" value="Unassembled WGS sequence"/>
</dbReference>
<protein>
    <recommendedName>
        <fullName evidence="4">Sel1 repeat family protein</fullName>
    </recommendedName>
</protein>
<keyword evidence="1" id="KW-0732">Signal</keyword>
<feature type="chain" id="PRO_5046929260" description="Sel1 repeat family protein" evidence="1">
    <location>
        <begin position="18"/>
        <end position="211"/>
    </location>
</feature>
<feature type="signal peptide" evidence="1">
    <location>
        <begin position="1"/>
        <end position="17"/>
    </location>
</feature>
<keyword evidence="3" id="KW-1185">Reference proteome</keyword>
<dbReference type="SUPFAM" id="SSF81901">
    <property type="entry name" value="HCP-like"/>
    <property type="match status" value="1"/>
</dbReference>
<evidence type="ECO:0000256" key="1">
    <source>
        <dbReference type="SAM" id="SignalP"/>
    </source>
</evidence>